<feature type="transmembrane region" description="Helical" evidence="1">
    <location>
        <begin position="78"/>
        <end position="95"/>
    </location>
</feature>
<keyword evidence="1" id="KW-0812">Transmembrane</keyword>
<gene>
    <name evidence="2" type="ORF">LNTAR_20798</name>
</gene>
<keyword evidence="3" id="KW-1185">Reference proteome</keyword>
<protein>
    <submittedName>
        <fullName evidence="2">Aspartate 1-decarboxylase</fullName>
        <ecNumber evidence="2">4.1.1.11</ecNumber>
    </submittedName>
</protein>
<proteinExistence type="predicted"/>
<comment type="caution">
    <text evidence="2">The sequence shown here is derived from an EMBL/GenBank/DDBJ whole genome shotgun (WGS) entry which is preliminary data.</text>
</comment>
<dbReference type="EMBL" id="ABCK01000008">
    <property type="protein sequence ID" value="EDM27684.1"/>
    <property type="molecule type" value="Genomic_DNA"/>
</dbReference>
<dbReference type="eggNOG" id="COG0705">
    <property type="taxonomic scope" value="Bacteria"/>
</dbReference>
<feature type="transmembrane region" description="Helical" evidence="1">
    <location>
        <begin position="197"/>
        <end position="218"/>
    </location>
</feature>
<dbReference type="RefSeq" id="WP_007278642.1">
    <property type="nucleotide sequence ID" value="NZ_ABCK01000008.1"/>
</dbReference>
<name>A6DL82_9BACT</name>
<reference evidence="2 3" key="1">
    <citation type="journal article" date="2010" name="J. Bacteriol.">
        <title>Genome sequence of Lentisphaera araneosa HTCC2155T, the type species of the order Lentisphaerales in the phylum Lentisphaerae.</title>
        <authorList>
            <person name="Thrash J.C."/>
            <person name="Cho J.C."/>
            <person name="Vergin K.L."/>
            <person name="Morris R.M."/>
            <person name="Giovannoni S.J."/>
        </authorList>
    </citation>
    <scope>NUCLEOTIDE SEQUENCE [LARGE SCALE GENOMIC DNA]</scope>
    <source>
        <strain evidence="2 3">HTCC2155</strain>
    </source>
</reference>
<dbReference type="EC" id="4.1.1.11" evidence="2"/>
<sequence>MNTFLNKLENKFGHLAIPDLTKKLLILKVIVFASIQLIFQGNPNTYASTLERIQVANIHIIGDLIGALCTPPVQTMQGWNIIWLFFALSIFLMAGRGLEQVWGKFRYNLYILFYALLYLAIFTGIRFFSRAVPFPEDLLYAGVFMAFATKFPDVEIMVMFVIPVKIKYLGFIAGFFVAFMAFSALNSPQLSPFAARAVALIYFIPLLHYAAFVLPYLYSDASLKKRSKQFQKQLDPNQGRATFHKCSTCGITENEDPDMIFRVGDDGDDYCDKHI</sequence>
<feature type="transmembrane region" description="Helical" evidence="1">
    <location>
        <begin position="107"/>
        <end position="128"/>
    </location>
</feature>
<dbReference type="OrthoDB" id="9778756at2"/>
<feature type="transmembrane region" description="Helical" evidence="1">
    <location>
        <begin position="168"/>
        <end position="185"/>
    </location>
</feature>
<evidence type="ECO:0000256" key="1">
    <source>
        <dbReference type="SAM" id="Phobius"/>
    </source>
</evidence>
<organism evidence="2 3">
    <name type="scientific">Lentisphaera araneosa HTCC2155</name>
    <dbReference type="NCBI Taxonomy" id="313628"/>
    <lineage>
        <taxon>Bacteria</taxon>
        <taxon>Pseudomonadati</taxon>
        <taxon>Lentisphaerota</taxon>
        <taxon>Lentisphaeria</taxon>
        <taxon>Lentisphaerales</taxon>
        <taxon>Lentisphaeraceae</taxon>
        <taxon>Lentisphaera</taxon>
    </lineage>
</organism>
<evidence type="ECO:0000313" key="3">
    <source>
        <dbReference type="Proteomes" id="UP000004947"/>
    </source>
</evidence>
<accession>A6DL82</accession>
<keyword evidence="1" id="KW-1133">Transmembrane helix</keyword>
<dbReference type="AlphaFoldDB" id="A6DL82"/>
<keyword evidence="1" id="KW-0472">Membrane</keyword>
<dbReference type="STRING" id="313628.LNTAR_20798"/>
<dbReference type="GO" id="GO:0004068">
    <property type="term" value="F:aspartate 1-decarboxylase activity"/>
    <property type="evidence" value="ECO:0007669"/>
    <property type="project" value="UniProtKB-EC"/>
</dbReference>
<dbReference type="Proteomes" id="UP000004947">
    <property type="component" value="Unassembled WGS sequence"/>
</dbReference>
<feature type="transmembrane region" description="Helical" evidence="1">
    <location>
        <begin position="20"/>
        <end position="39"/>
    </location>
</feature>
<keyword evidence="2" id="KW-0456">Lyase</keyword>
<evidence type="ECO:0000313" key="2">
    <source>
        <dbReference type="EMBL" id="EDM27684.1"/>
    </source>
</evidence>
<feature type="transmembrane region" description="Helical" evidence="1">
    <location>
        <begin position="140"/>
        <end position="161"/>
    </location>
</feature>